<dbReference type="AlphaFoldDB" id="A0AAJ1TGZ8"/>
<accession>A0AAJ1TGZ8</accession>
<dbReference type="Pfam" id="PF12910">
    <property type="entry name" value="PHD_like"/>
    <property type="match status" value="1"/>
</dbReference>
<dbReference type="EMBL" id="JAUSUV010000011">
    <property type="protein sequence ID" value="MDQ0418319.1"/>
    <property type="molecule type" value="Genomic_DNA"/>
</dbReference>
<protein>
    <recommendedName>
        <fullName evidence="3">Antitoxin of toxin-antitoxin, RelE / RelB, TA system</fullName>
    </recommendedName>
</protein>
<organism evidence="1 2">
    <name type="scientific">Croceifilum oryzae</name>
    <dbReference type="NCBI Taxonomy" id="1553429"/>
    <lineage>
        <taxon>Bacteria</taxon>
        <taxon>Bacillati</taxon>
        <taxon>Bacillota</taxon>
        <taxon>Bacilli</taxon>
        <taxon>Bacillales</taxon>
        <taxon>Thermoactinomycetaceae</taxon>
        <taxon>Croceifilum</taxon>
    </lineage>
</organism>
<gene>
    <name evidence="1" type="ORF">J2Z48_002511</name>
</gene>
<name>A0AAJ1TGZ8_9BACL</name>
<comment type="caution">
    <text evidence="1">The sequence shown here is derived from an EMBL/GenBank/DDBJ whole genome shotgun (WGS) entry which is preliminary data.</text>
</comment>
<reference evidence="1 2" key="1">
    <citation type="submission" date="2023-07" db="EMBL/GenBank/DDBJ databases">
        <title>Genomic Encyclopedia of Type Strains, Phase IV (KMG-IV): sequencing the most valuable type-strain genomes for metagenomic binning, comparative biology and taxonomic classification.</title>
        <authorList>
            <person name="Goeker M."/>
        </authorList>
    </citation>
    <scope>NUCLEOTIDE SEQUENCE [LARGE SCALE GENOMIC DNA]</scope>
    <source>
        <strain evidence="1 2">DSM 46876</strain>
    </source>
</reference>
<dbReference type="Proteomes" id="UP001238450">
    <property type="component" value="Unassembled WGS sequence"/>
</dbReference>
<dbReference type="Gene3D" id="3.40.1620.10">
    <property type="entry name" value="YefM-like domain"/>
    <property type="match status" value="1"/>
</dbReference>
<sequence>MLMQPALSTDVRKNWSEFFDMVVRGKPQAVQRNRDLAMFIALPHMREILKRYRFTLEIIQEDDGSFTGELQEVDLMWNTDSIDQLKKILAQDLMEYARNYMEEFNLHFHSPNRRDHFPYVLHVLIHDNLVDIVKLIDGDLERT</sequence>
<dbReference type="RefSeq" id="WP_307253958.1">
    <property type="nucleotide sequence ID" value="NZ_JAUSUV010000011.1"/>
</dbReference>
<evidence type="ECO:0008006" key="3">
    <source>
        <dbReference type="Google" id="ProtNLM"/>
    </source>
</evidence>
<evidence type="ECO:0000313" key="1">
    <source>
        <dbReference type="EMBL" id="MDQ0418319.1"/>
    </source>
</evidence>
<keyword evidence="2" id="KW-1185">Reference proteome</keyword>
<evidence type="ECO:0000313" key="2">
    <source>
        <dbReference type="Proteomes" id="UP001238450"/>
    </source>
</evidence>
<proteinExistence type="predicted"/>
<dbReference type="Gene3D" id="3.30.160.620">
    <property type="match status" value="1"/>
</dbReference>
<dbReference type="InterPro" id="IPR035424">
    <property type="entry name" value="Antitoxin_RelB"/>
</dbReference>